<evidence type="ECO:0000256" key="1">
    <source>
        <dbReference type="ARBA" id="ARBA00004496"/>
    </source>
</evidence>
<dbReference type="RefSeq" id="WP_163796491.1">
    <property type="nucleotide sequence ID" value="NZ_AP022588.1"/>
</dbReference>
<sequence>MGANAVELTAEQAWSVADTVGAGNFPWVLAITPPYADLAARPAFDARLRDELTGLGVLADGRVAASVARWVTATCRARRWLELRFVSGPGRLLRGFVSRLEGGVVVAFRSGGLVTFTELEVDHPQALVPVVTAGLSHRPAARFDEFVLAARVGARADERLRGGATLTDVVDDLGIPAGARHVVEAAYAPDRTYVEIVAGDHRDGHRVSTEVGVSVVETSAGRVLVSPAVGYDGEWVSTFTPGTPLAIAAAVERLTSTLPDGVWFPHAHLTRDFDHRTEDQECPTPSRPARR</sequence>
<dbReference type="EMBL" id="AP022588">
    <property type="protein sequence ID" value="BBY27628.1"/>
    <property type="molecule type" value="Genomic_DNA"/>
</dbReference>
<proteinExistence type="inferred from homology"/>
<comment type="subcellular location">
    <subcellularLocation>
        <location evidence="1">Cytoplasm</location>
    </subcellularLocation>
</comment>
<name>A0A7I7QML1_9MYCO</name>
<gene>
    <name evidence="5" type="primary">espG3</name>
    <name evidence="5" type="ORF">MSEDJ_17240</name>
</gene>
<evidence type="ECO:0000256" key="3">
    <source>
        <dbReference type="ARBA" id="ARBA00022490"/>
    </source>
</evidence>
<dbReference type="GO" id="GO:0005737">
    <property type="term" value="C:cytoplasm"/>
    <property type="evidence" value="ECO:0007669"/>
    <property type="project" value="UniProtKB-SubCell"/>
</dbReference>
<keyword evidence="3" id="KW-0963">Cytoplasm</keyword>
<keyword evidence="6" id="KW-1185">Reference proteome</keyword>
<comment type="similarity">
    <text evidence="2">Belongs to the EspG family.</text>
</comment>
<dbReference type="InterPro" id="IPR025734">
    <property type="entry name" value="EspG"/>
</dbReference>
<protein>
    <submittedName>
        <fullName evidence="5">ESX-3 secretion-associated protein EspG3</fullName>
    </submittedName>
</protein>
<evidence type="ECO:0000313" key="5">
    <source>
        <dbReference type="EMBL" id="BBY27628.1"/>
    </source>
</evidence>
<organism evidence="5 6">
    <name type="scientific">Mycolicibacterium sediminis</name>
    <dbReference type="NCBI Taxonomy" id="1286180"/>
    <lineage>
        <taxon>Bacteria</taxon>
        <taxon>Bacillati</taxon>
        <taxon>Actinomycetota</taxon>
        <taxon>Actinomycetes</taxon>
        <taxon>Mycobacteriales</taxon>
        <taxon>Mycobacteriaceae</taxon>
        <taxon>Mycolicibacterium</taxon>
    </lineage>
</organism>
<keyword evidence="4" id="KW-0143">Chaperone</keyword>
<dbReference type="Pfam" id="PF14011">
    <property type="entry name" value="ESX-1_EspG"/>
    <property type="match status" value="1"/>
</dbReference>
<evidence type="ECO:0000256" key="2">
    <source>
        <dbReference type="ARBA" id="ARBA00006411"/>
    </source>
</evidence>
<accession>A0A7I7QML1</accession>
<dbReference type="Proteomes" id="UP000467193">
    <property type="component" value="Chromosome"/>
</dbReference>
<evidence type="ECO:0000256" key="4">
    <source>
        <dbReference type="ARBA" id="ARBA00023186"/>
    </source>
</evidence>
<dbReference type="AlphaFoldDB" id="A0A7I7QML1"/>
<evidence type="ECO:0000313" key="6">
    <source>
        <dbReference type="Proteomes" id="UP000467193"/>
    </source>
</evidence>
<dbReference type="KEGG" id="msei:MSEDJ_17240"/>
<reference evidence="5 6" key="1">
    <citation type="journal article" date="2019" name="Emerg. Microbes Infect.">
        <title>Comprehensive subspecies identification of 175 nontuberculous mycobacteria species based on 7547 genomic profiles.</title>
        <authorList>
            <person name="Matsumoto Y."/>
            <person name="Kinjo T."/>
            <person name="Motooka D."/>
            <person name="Nabeya D."/>
            <person name="Jung N."/>
            <person name="Uechi K."/>
            <person name="Horii T."/>
            <person name="Iida T."/>
            <person name="Fujita J."/>
            <person name="Nakamura S."/>
        </authorList>
    </citation>
    <scope>NUCLEOTIDE SEQUENCE [LARGE SCALE GENOMIC DNA]</scope>
    <source>
        <strain evidence="5 6">JCM 17899</strain>
    </source>
</reference>